<proteinExistence type="predicted"/>
<organism evidence="1 2">
    <name type="scientific">Artemisia annua</name>
    <name type="common">Sweet wormwood</name>
    <dbReference type="NCBI Taxonomy" id="35608"/>
    <lineage>
        <taxon>Eukaryota</taxon>
        <taxon>Viridiplantae</taxon>
        <taxon>Streptophyta</taxon>
        <taxon>Embryophyta</taxon>
        <taxon>Tracheophyta</taxon>
        <taxon>Spermatophyta</taxon>
        <taxon>Magnoliopsida</taxon>
        <taxon>eudicotyledons</taxon>
        <taxon>Gunneridae</taxon>
        <taxon>Pentapetalae</taxon>
        <taxon>asterids</taxon>
        <taxon>campanulids</taxon>
        <taxon>Asterales</taxon>
        <taxon>Asteraceae</taxon>
        <taxon>Asteroideae</taxon>
        <taxon>Anthemideae</taxon>
        <taxon>Artemisiinae</taxon>
        <taxon>Artemisia</taxon>
    </lineage>
</organism>
<accession>A0A2U1L0J9</accession>
<evidence type="ECO:0000313" key="2">
    <source>
        <dbReference type="Proteomes" id="UP000245207"/>
    </source>
</evidence>
<comment type="caution">
    <text evidence="1">The sequence shown here is derived from an EMBL/GenBank/DDBJ whole genome shotgun (WGS) entry which is preliminary data.</text>
</comment>
<dbReference type="AlphaFoldDB" id="A0A2U1L0J9"/>
<sequence length="228" mass="24216">MTDSNINPNRCGASSFANVLKPERIIRKVNFRSLVNETHIENHDTLLPKAAMEGVLSHVVAPTTSLHNTDDGFKEVLSRKAKAKGKRTAGGFNMGKGPTIAPKKQIYVAKKKNSEASSSGAAVPTSNTFEALNMPSMADNGIPCSSTGVSNAEADVETSIAREIIAEKVVNPLSGDEAHVPLGSDPKKKEPIGAIANIKFSVREGECWVPSSINQAANMILVQVVVRA</sequence>
<name>A0A2U1L0J9_ARTAN</name>
<protein>
    <submittedName>
        <fullName evidence="1">Uncharacterized protein</fullName>
    </submittedName>
</protein>
<dbReference type="Proteomes" id="UP000245207">
    <property type="component" value="Unassembled WGS sequence"/>
</dbReference>
<gene>
    <name evidence="1" type="ORF">CTI12_AA544080</name>
</gene>
<keyword evidence="2" id="KW-1185">Reference proteome</keyword>
<evidence type="ECO:0000313" key="1">
    <source>
        <dbReference type="EMBL" id="PWA42531.1"/>
    </source>
</evidence>
<reference evidence="1 2" key="1">
    <citation type="journal article" date="2018" name="Mol. Plant">
        <title>The genome of Artemisia annua provides insight into the evolution of Asteraceae family and artemisinin biosynthesis.</title>
        <authorList>
            <person name="Shen Q."/>
            <person name="Zhang L."/>
            <person name="Liao Z."/>
            <person name="Wang S."/>
            <person name="Yan T."/>
            <person name="Shi P."/>
            <person name="Liu M."/>
            <person name="Fu X."/>
            <person name="Pan Q."/>
            <person name="Wang Y."/>
            <person name="Lv Z."/>
            <person name="Lu X."/>
            <person name="Zhang F."/>
            <person name="Jiang W."/>
            <person name="Ma Y."/>
            <person name="Chen M."/>
            <person name="Hao X."/>
            <person name="Li L."/>
            <person name="Tang Y."/>
            <person name="Lv G."/>
            <person name="Zhou Y."/>
            <person name="Sun X."/>
            <person name="Brodelius P.E."/>
            <person name="Rose J.K.C."/>
            <person name="Tang K."/>
        </authorList>
    </citation>
    <scope>NUCLEOTIDE SEQUENCE [LARGE SCALE GENOMIC DNA]</scope>
    <source>
        <strain evidence="2">cv. Huhao1</strain>
        <tissue evidence="1">Leaf</tissue>
    </source>
</reference>
<dbReference type="EMBL" id="PKPP01012340">
    <property type="protein sequence ID" value="PWA42531.1"/>
    <property type="molecule type" value="Genomic_DNA"/>
</dbReference>